<reference evidence="2" key="1">
    <citation type="journal article" date="2017" name="Cell">
        <title>Insights into land plant evolution garnered from the Marchantia polymorpha genome.</title>
        <authorList>
            <person name="Bowman J.L."/>
            <person name="Kohchi T."/>
            <person name="Yamato K.T."/>
            <person name="Jenkins J."/>
            <person name="Shu S."/>
            <person name="Ishizaki K."/>
            <person name="Yamaoka S."/>
            <person name="Nishihama R."/>
            <person name="Nakamura Y."/>
            <person name="Berger F."/>
            <person name="Adam C."/>
            <person name="Aki S.S."/>
            <person name="Althoff F."/>
            <person name="Araki T."/>
            <person name="Arteaga-Vazquez M.A."/>
            <person name="Balasubrmanian S."/>
            <person name="Barry K."/>
            <person name="Bauer D."/>
            <person name="Boehm C.R."/>
            <person name="Briginshaw L."/>
            <person name="Caballero-Perez J."/>
            <person name="Catarino B."/>
            <person name="Chen F."/>
            <person name="Chiyoda S."/>
            <person name="Chovatia M."/>
            <person name="Davies K.M."/>
            <person name="Delmans M."/>
            <person name="Demura T."/>
            <person name="Dierschke T."/>
            <person name="Dolan L."/>
            <person name="Dorantes-Acosta A.E."/>
            <person name="Eklund D.M."/>
            <person name="Florent S.N."/>
            <person name="Flores-Sandoval E."/>
            <person name="Fujiyama A."/>
            <person name="Fukuzawa H."/>
            <person name="Galik B."/>
            <person name="Grimanelli D."/>
            <person name="Grimwood J."/>
            <person name="Grossniklaus U."/>
            <person name="Hamada T."/>
            <person name="Haseloff J."/>
            <person name="Hetherington A.J."/>
            <person name="Higo A."/>
            <person name="Hirakawa Y."/>
            <person name="Hundley H.N."/>
            <person name="Ikeda Y."/>
            <person name="Inoue K."/>
            <person name="Inoue S.I."/>
            <person name="Ishida S."/>
            <person name="Jia Q."/>
            <person name="Kakita M."/>
            <person name="Kanazawa T."/>
            <person name="Kawai Y."/>
            <person name="Kawashima T."/>
            <person name="Kennedy M."/>
            <person name="Kinose K."/>
            <person name="Kinoshita T."/>
            <person name="Kohara Y."/>
            <person name="Koide E."/>
            <person name="Komatsu K."/>
            <person name="Kopischke S."/>
            <person name="Kubo M."/>
            <person name="Kyozuka J."/>
            <person name="Lagercrantz U."/>
            <person name="Lin S.S."/>
            <person name="Lindquist E."/>
            <person name="Lipzen A.M."/>
            <person name="Lu C.W."/>
            <person name="De Luna E."/>
            <person name="Martienssen R.A."/>
            <person name="Minamino N."/>
            <person name="Mizutani M."/>
            <person name="Mizutani M."/>
            <person name="Mochizuki N."/>
            <person name="Monte I."/>
            <person name="Mosher R."/>
            <person name="Nagasaki H."/>
            <person name="Nakagami H."/>
            <person name="Naramoto S."/>
            <person name="Nishitani K."/>
            <person name="Ohtani M."/>
            <person name="Okamoto T."/>
            <person name="Okumura M."/>
            <person name="Phillips J."/>
            <person name="Pollak B."/>
            <person name="Reinders A."/>
            <person name="Rovekamp M."/>
            <person name="Sano R."/>
            <person name="Sawa S."/>
            <person name="Schmid M.W."/>
            <person name="Shirakawa M."/>
            <person name="Solano R."/>
            <person name="Spunde A."/>
            <person name="Suetsugu N."/>
            <person name="Sugano S."/>
            <person name="Sugiyama A."/>
            <person name="Sun R."/>
            <person name="Suzuki Y."/>
            <person name="Takenaka M."/>
            <person name="Takezawa D."/>
            <person name="Tomogane H."/>
            <person name="Tsuzuki M."/>
            <person name="Ueda T."/>
            <person name="Umeda M."/>
            <person name="Ward J.M."/>
            <person name="Watanabe Y."/>
            <person name="Yazaki K."/>
            <person name="Yokoyama R."/>
            <person name="Yoshitake Y."/>
            <person name="Yotsui I."/>
            <person name="Zachgo S."/>
            <person name="Schmutz J."/>
        </authorList>
    </citation>
    <scope>NUCLEOTIDE SEQUENCE [LARGE SCALE GENOMIC DNA]</scope>
    <source>
        <strain evidence="2">Tak-1</strain>
    </source>
</reference>
<evidence type="ECO:0000313" key="2">
    <source>
        <dbReference type="Proteomes" id="UP000244005"/>
    </source>
</evidence>
<evidence type="ECO:0000313" key="1">
    <source>
        <dbReference type="EMBL" id="PTQ48532.1"/>
    </source>
</evidence>
<dbReference type="GO" id="GO:0032981">
    <property type="term" value="P:mitochondrial respiratory chain complex I assembly"/>
    <property type="evidence" value="ECO:0007669"/>
    <property type="project" value="InterPro"/>
</dbReference>
<evidence type="ECO:0008006" key="3">
    <source>
        <dbReference type="Google" id="ProtNLM"/>
    </source>
</evidence>
<proteinExistence type="predicted"/>
<dbReference type="PANTHER" id="PTHR34561:SF1">
    <property type="entry name" value="NADH DEHYDROGENASE [UBIQUINONE] 1 ALPHA SUBCOMPLEX ASSEMBLY FACTOR 8"/>
    <property type="match status" value="1"/>
</dbReference>
<dbReference type="PANTHER" id="PTHR34561">
    <property type="entry name" value="NADH DEHYDROGENASE [UBIQUINONE] 1 ALPHA SUBCOMPLEX ASSEMBLY FACTOR 8"/>
    <property type="match status" value="1"/>
</dbReference>
<keyword evidence="2" id="KW-1185">Reference proteome</keyword>
<dbReference type="InterPro" id="IPR034595">
    <property type="entry name" value="NDUFAF8"/>
</dbReference>
<gene>
    <name evidence="1" type="ORF">MARPO_0005s0168</name>
</gene>
<organism evidence="1 2">
    <name type="scientific">Marchantia polymorpha</name>
    <name type="common">Common liverwort</name>
    <name type="synonym">Marchantia aquatica</name>
    <dbReference type="NCBI Taxonomy" id="3197"/>
    <lineage>
        <taxon>Eukaryota</taxon>
        <taxon>Viridiplantae</taxon>
        <taxon>Streptophyta</taxon>
        <taxon>Embryophyta</taxon>
        <taxon>Marchantiophyta</taxon>
        <taxon>Marchantiopsida</taxon>
        <taxon>Marchantiidae</taxon>
        <taxon>Marchantiales</taxon>
        <taxon>Marchantiaceae</taxon>
        <taxon>Marchantia</taxon>
    </lineage>
</organism>
<accession>A0A2R6XR13</accession>
<dbReference type="OMA" id="NSEECCR"/>
<dbReference type="OrthoDB" id="3821113at2759"/>
<protein>
    <recommendedName>
        <fullName evidence="3">IMS import disulfide relay-system CHCH-CHCH-like Cx9C domain-containing protein</fullName>
    </recommendedName>
</protein>
<dbReference type="GO" id="GO:0005739">
    <property type="term" value="C:mitochondrion"/>
    <property type="evidence" value="ECO:0007669"/>
    <property type="project" value="InterPro"/>
</dbReference>
<dbReference type="Gene3D" id="1.10.287.2900">
    <property type="match status" value="1"/>
</dbReference>
<sequence>MSDRGGHNLPSSFKKVFVKCSPAMRAYGQCVASKVPAVERGMCSREFMSLKLCVQKAIPE</sequence>
<dbReference type="AlphaFoldDB" id="A0A2R6XR13"/>
<name>A0A2R6XR13_MARPO</name>
<dbReference type="EMBL" id="KZ772677">
    <property type="protein sequence ID" value="PTQ48532.1"/>
    <property type="molecule type" value="Genomic_DNA"/>
</dbReference>
<dbReference type="Proteomes" id="UP000244005">
    <property type="component" value="Unassembled WGS sequence"/>
</dbReference>